<dbReference type="PANTHER" id="PTHR33930:SF2">
    <property type="entry name" value="BLR3452 PROTEIN"/>
    <property type="match status" value="1"/>
</dbReference>
<evidence type="ECO:0000259" key="1">
    <source>
        <dbReference type="Pfam" id="PF02627"/>
    </source>
</evidence>
<organism evidence="2 3">
    <name type="scientific">Frateuria flava</name>
    <dbReference type="NCBI Taxonomy" id="2821489"/>
    <lineage>
        <taxon>Bacteria</taxon>
        <taxon>Pseudomonadati</taxon>
        <taxon>Pseudomonadota</taxon>
        <taxon>Gammaproteobacteria</taxon>
        <taxon>Lysobacterales</taxon>
        <taxon>Rhodanobacteraceae</taxon>
        <taxon>Frateuria</taxon>
    </lineage>
</organism>
<dbReference type="PANTHER" id="PTHR33930">
    <property type="entry name" value="ALKYL HYDROPEROXIDE REDUCTASE AHPD"/>
    <property type="match status" value="1"/>
</dbReference>
<dbReference type="Proteomes" id="UP000823790">
    <property type="component" value="Unassembled WGS sequence"/>
</dbReference>
<dbReference type="RefSeq" id="WP_209623108.1">
    <property type="nucleotide sequence ID" value="NZ_JAGJRS010000034.1"/>
</dbReference>
<dbReference type="InterPro" id="IPR029032">
    <property type="entry name" value="AhpD-like"/>
</dbReference>
<proteinExistence type="predicted"/>
<evidence type="ECO:0000313" key="2">
    <source>
        <dbReference type="EMBL" id="MBP1475830.1"/>
    </source>
</evidence>
<accession>A0ABS4DRY7</accession>
<dbReference type="SUPFAM" id="SSF69118">
    <property type="entry name" value="AhpD-like"/>
    <property type="match status" value="1"/>
</dbReference>
<feature type="domain" description="Carboxymuconolactone decarboxylase-like" evidence="1">
    <location>
        <begin position="22"/>
        <end position="103"/>
    </location>
</feature>
<dbReference type="NCBIfam" id="TIGR00778">
    <property type="entry name" value="ahpD_dom"/>
    <property type="match status" value="1"/>
</dbReference>
<dbReference type="Gene3D" id="1.20.1290.10">
    <property type="entry name" value="AhpD-like"/>
    <property type="match status" value="1"/>
</dbReference>
<dbReference type="EMBL" id="JAGJRS010000034">
    <property type="protein sequence ID" value="MBP1475830.1"/>
    <property type="molecule type" value="Genomic_DNA"/>
</dbReference>
<dbReference type="Pfam" id="PF02627">
    <property type="entry name" value="CMD"/>
    <property type="match status" value="1"/>
</dbReference>
<comment type="caution">
    <text evidence="2">The sequence shown here is derived from an EMBL/GenBank/DDBJ whole genome shotgun (WGS) entry which is preliminary data.</text>
</comment>
<dbReference type="InterPro" id="IPR003779">
    <property type="entry name" value="CMD-like"/>
</dbReference>
<reference evidence="2 3" key="1">
    <citation type="submission" date="2021-04" db="EMBL/GenBank/DDBJ databases">
        <authorList>
            <person name="Huq M.A."/>
        </authorList>
    </citation>
    <scope>NUCLEOTIDE SEQUENCE [LARGE SCALE GENOMIC DNA]</scope>
    <source>
        <strain evidence="2 3">MAH-13</strain>
    </source>
</reference>
<name>A0ABS4DRY7_9GAMM</name>
<sequence>MTHPLYPESTAELARKRRELAPEPLQAFKTFSAAVFAEGALAAQTKQLIAVAVAHVTQCPYCIKGHTAEALKQGASEQQIMEAIWVAAEMRAGGAYAHAALALDVMHHHAHPEG</sequence>
<protein>
    <submittedName>
        <fullName evidence="2">Carboxymuconolactone decarboxylase family protein</fullName>
    </submittedName>
</protein>
<keyword evidence="3" id="KW-1185">Reference proteome</keyword>
<evidence type="ECO:0000313" key="3">
    <source>
        <dbReference type="Proteomes" id="UP000823790"/>
    </source>
</evidence>
<gene>
    <name evidence="2" type="ORF">J7I44_16135</name>
</gene>
<dbReference type="InterPro" id="IPR004675">
    <property type="entry name" value="AhpD_core"/>
</dbReference>